<dbReference type="EMBL" id="JAGIOC010000001">
    <property type="protein sequence ID" value="MBP2409982.1"/>
    <property type="molecule type" value="Genomic_DNA"/>
</dbReference>
<organism evidence="2 3">
    <name type="scientific">Brachybacterium fresconis</name>
    <dbReference type="NCBI Taxonomy" id="173363"/>
    <lineage>
        <taxon>Bacteria</taxon>
        <taxon>Bacillati</taxon>
        <taxon>Actinomycetota</taxon>
        <taxon>Actinomycetes</taxon>
        <taxon>Micrococcales</taxon>
        <taxon>Dermabacteraceae</taxon>
        <taxon>Brachybacterium</taxon>
    </lineage>
</organism>
<evidence type="ECO:0000256" key="1">
    <source>
        <dbReference type="SAM" id="Phobius"/>
    </source>
</evidence>
<gene>
    <name evidence="2" type="ORF">JOF44_002885</name>
</gene>
<feature type="transmembrane region" description="Helical" evidence="1">
    <location>
        <begin position="12"/>
        <end position="32"/>
    </location>
</feature>
<evidence type="ECO:0000313" key="3">
    <source>
        <dbReference type="Proteomes" id="UP000698222"/>
    </source>
</evidence>
<feature type="transmembrane region" description="Helical" evidence="1">
    <location>
        <begin position="90"/>
        <end position="115"/>
    </location>
</feature>
<keyword evidence="1" id="KW-0812">Transmembrane</keyword>
<name>A0ABS4YME4_9MICO</name>
<evidence type="ECO:0000313" key="2">
    <source>
        <dbReference type="EMBL" id="MBP2409982.1"/>
    </source>
</evidence>
<accession>A0ABS4YME4</accession>
<protein>
    <submittedName>
        <fullName evidence="2">Uncharacterized protein</fullName>
    </submittedName>
</protein>
<keyword evidence="1" id="KW-1133">Transmembrane helix</keyword>
<reference evidence="2 3" key="1">
    <citation type="submission" date="2021-03" db="EMBL/GenBank/DDBJ databases">
        <title>Sequencing the genomes of 1000 actinobacteria strains.</title>
        <authorList>
            <person name="Klenk H.-P."/>
        </authorList>
    </citation>
    <scope>NUCLEOTIDE SEQUENCE [LARGE SCALE GENOMIC DNA]</scope>
    <source>
        <strain evidence="2 3">DSM 14564</strain>
    </source>
</reference>
<sequence length="116" mass="11844">MATPARRRSAVITALVVVLVGMLLYAGAIWVAPTERSDGVCEGIGFGCSPAPQDALILLAVIAVLPMMVCMVATCTVGILALLRWTRLPGVVVGLIGTIGGALVSAVVTLGFVILI</sequence>
<feature type="transmembrane region" description="Helical" evidence="1">
    <location>
        <begin position="55"/>
        <end position="83"/>
    </location>
</feature>
<keyword evidence="1" id="KW-0472">Membrane</keyword>
<dbReference type="Proteomes" id="UP000698222">
    <property type="component" value="Unassembled WGS sequence"/>
</dbReference>
<proteinExistence type="predicted"/>
<comment type="caution">
    <text evidence="2">The sequence shown here is derived from an EMBL/GenBank/DDBJ whole genome shotgun (WGS) entry which is preliminary data.</text>
</comment>
<dbReference type="RefSeq" id="WP_209892845.1">
    <property type="nucleotide sequence ID" value="NZ_BAAAJV010000051.1"/>
</dbReference>
<keyword evidence="3" id="KW-1185">Reference proteome</keyword>